<protein>
    <recommendedName>
        <fullName evidence="2">Nucleoid-associated protein AMJ87_04450</fullName>
    </recommendedName>
</protein>
<dbReference type="SUPFAM" id="SSF82607">
    <property type="entry name" value="YbaB-like"/>
    <property type="match status" value="1"/>
</dbReference>
<evidence type="ECO:0000256" key="2">
    <source>
        <dbReference type="HAMAP-Rule" id="MF_00274"/>
    </source>
</evidence>
<dbReference type="GO" id="GO:0043590">
    <property type="term" value="C:bacterial nucleoid"/>
    <property type="evidence" value="ECO:0007669"/>
    <property type="project" value="UniProtKB-UniRule"/>
</dbReference>
<dbReference type="AlphaFoldDB" id="A0A0S8GJR6"/>
<evidence type="ECO:0000256" key="1">
    <source>
        <dbReference type="ARBA" id="ARBA00023125"/>
    </source>
</evidence>
<dbReference type="InterPro" id="IPR036894">
    <property type="entry name" value="YbaB-like_sf"/>
</dbReference>
<evidence type="ECO:0000313" key="4">
    <source>
        <dbReference type="Proteomes" id="UP000051096"/>
    </source>
</evidence>
<evidence type="ECO:0000313" key="3">
    <source>
        <dbReference type="EMBL" id="KPK72580.1"/>
    </source>
</evidence>
<name>A0A0S8GJR6_UNCW3</name>
<dbReference type="EMBL" id="LJUO01000028">
    <property type="protein sequence ID" value="KPK72580.1"/>
    <property type="molecule type" value="Genomic_DNA"/>
</dbReference>
<dbReference type="Pfam" id="PF02575">
    <property type="entry name" value="YbaB_DNA_bd"/>
    <property type="match status" value="1"/>
</dbReference>
<dbReference type="PIRSF" id="PIRSF004555">
    <property type="entry name" value="UCP004555"/>
    <property type="match status" value="1"/>
</dbReference>
<dbReference type="HAMAP" id="MF_00274">
    <property type="entry name" value="DNA_YbaB_EbfC"/>
    <property type="match status" value="1"/>
</dbReference>
<comment type="subcellular location">
    <subcellularLocation>
        <location evidence="2">Cytoplasm</location>
        <location evidence="2">Nucleoid</location>
    </subcellularLocation>
</comment>
<keyword evidence="2" id="KW-0963">Cytoplasm</keyword>
<dbReference type="Proteomes" id="UP000051096">
    <property type="component" value="Unassembled WGS sequence"/>
</dbReference>
<comment type="subunit">
    <text evidence="2">Homodimer.</text>
</comment>
<dbReference type="PANTHER" id="PTHR33449:SF1">
    <property type="entry name" value="NUCLEOID-ASSOCIATED PROTEIN YBAB"/>
    <property type="match status" value="1"/>
</dbReference>
<reference evidence="3 4" key="1">
    <citation type="journal article" date="2015" name="Microbiome">
        <title>Genomic resolution of linkages in carbon, nitrogen, and sulfur cycling among widespread estuary sediment bacteria.</title>
        <authorList>
            <person name="Baker B.J."/>
            <person name="Lazar C.S."/>
            <person name="Teske A.P."/>
            <person name="Dick G.J."/>
        </authorList>
    </citation>
    <scope>NUCLEOTIDE SEQUENCE [LARGE SCALE GENOMIC DNA]</scope>
    <source>
        <strain evidence="3">SM23_60</strain>
    </source>
</reference>
<dbReference type="GO" id="GO:0005829">
    <property type="term" value="C:cytosol"/>
    <property type="evidence" value="ECO:0007669"/>
    <property type="project" value="TreeGrafter"/>
</dbReference>
<dbReference type="Gene3D" id="3.30.1310.10">
    <property type="entry name" value="Nucleoid-associated protein YbaB-like domain"/>
    <property type="match status" value="1"/>
</dbReference>
<gene>
    <name evidence="3" type="ORF">AMJ87_04450</name>
</gene>
<dbReference type="PATRIC" id="fig|1703780.3.peg.1844"/>
<comment type="similarity">
    <text evidence="2">Belongs to the YbaB/EbfC family.</text>
</comment>
<dbReference type="NCBIfam" id="TIGR00103">
    <property type="entry name" value="DNA_YbaB_EbfC"/>
    <property type="match status" value="1"/>
</dbReference>
<comment type="caution">
    <text evidence="3">The sequence shown here is derived from an EMBL/GenBank/DDBJ whole genome shotgun (WGS) entry which is preliminary data.</text>
</comment>
<dbReference type="InterPro" id="IPR004401">
    <property type="entry name" value="YbaB/EbfC"/>
</dbReference>
<dbReference type="PANTHER" id="PTHR33449">
    <property type="entry name" value="NUCLEOID-ASSOCIATED PROTEIN YBAB"/>
    <property type="match status" value="1"/>
</dbReference>
<accession>A0A0S8GJR6</accession>
<sequence>MKNIMQEAQKLQAKLMEELQKIKVEGSAGGGMVVIEMNGQQSVTAVKIEPHVLEEKDVSMLEDLIVAAFNDAKKKIADKTKESFKNITGFPLPT</sequence>
<comment type="function">
    <text evidence="2">Binds to DNA and alters its conformation. May be involved in regulation of gene expression, nucleoid organization and DNA protection.</text>
</comment>
<keyword evidence="1 2" id="KW-0238">DNA-binding</keyword>
<proteinExistence type="inferred from homology"/>
<dbReference type="GO" id="GO:0003677">
    <property type="term" value="F:DNA binding"/>
    <property type="evidence" value="ECO:0007669"/>
    <property type="project" value="UniProtKB-UniRule"/>
</dbReference>
<organism evidence="3 4">
    <name type="scientific">candidate division WOR_3 bacterium SM23_60</name>
    <dbReference type="NCBI Taxonomy" id="1703780"/>
    <lineage>
        <taxon>Bacteria</taxon>
        <taxon>Bacteria division WOR-3</taxon>
    </lineage>
</organism>